<accession>A0A5B2XIX2</accession>
<evidence type="ECO:0000313" key="1">
    <source>
        <dbReference type="EMBL" id="KAA2263808.1"/>
    </source>
</evidence>
<name>A0A5B2XIX2_9PSEU</name>
<keyword evidence="2" id="KW-1185">Reference proteome</keyword>
<dbReference type="OrthoDB" id="3692208at2"/>
<dbReference type="AlphaFoldDB" id="A0A5B2XIX2"/>
<dbReference type="Proteomes" id="UP000323454">
    <property type="component" value="Unassembled WGS sequence"/>
</dbReference>
<evidence type="ECO:0000313" key="2">
    <source>
        <dbReference type="Proteomes" id="UP000323454"/>
    </source>
</evidence>
<sequence>MPALESWNLSSPPDTPTAVAADLVELREPLVRVARAEDGSWSFDGPGAARDLTESLTLGEVVHAWPHVAVLDEIEPGQMAVWDWIDNGWQIGPSEEGDVLAEVSVDLDPSVFPDGLVAEEPAVVERAVVTGEVLLTDVQRDDEGFSFVGPSQDELAPDAFVLIRLADAVRRWPHAFGVVQALEPGEGMEWDPEQLQWEAYRLSYSGDPEI</sequence>
<gene>
    <name evidence="1" type="ORF">F0L68_09035</name>
</gene>
<dbReference type="RefSeq" id="WP_149849039.1">
    <property type="nucleotide sequence ID" value="NZ_VUOB01000014.1"/>
</dbReference>
<comment type="caution">
    <text evidence="1">The sequence shown here is derived from an EMBL/GenBank/DDBJ whole genome shotgun (WGS) entry which is preliminary data.</text>
</comment>
<proteinExistence type="predicted"/>
<dbReference type="EMBL" id="VUOB01000014">
    <property type="protein sequence ID" value="KAA2263808.1"/>
    <property type="molecule type" value="Genomic_DNA"/>
</dbReference>
<organism evidence="1 2">
    <name type="scientific">Solihabitans fulvus</name>
    <dbReference type="NCBI Taxonomy" id="1892852"/>
    <lineage>
        <taxon>Bacteria</taxon>
        <taxon>Bacillati</taxon>
        <taxon>Actinomycetota</taxon>
        <taxon>Actinomycetes</taxon>
        <taxon>Pseudonocardiales</taxon>
        <taxon>Pseudonocardiaceae</taxon>
        <taxon>Solihabitans</taxon>
    </lineage>
</organism>
<reference evidence="1 2" key="1">
    <citation type="submission" date="2019-09" db="EMBL/GenBank/DDBJ databases">
        <title>Goodfellowia gen. nov., a new genus of the Pseudonocardineae related to Actinoalloteichus, containing Goodfellowia coeruleoviolacea gen. nov., comb. nov. gen. nov., comb. nov.</title>
        <authorList>
            <person name="Labeda D."/>
        </authorList>
    </citation>
    <scope>NUCLEOTIDE SEQUENCE [LARGE SCALE GENOMIC DNA]</scope>
    <source>
        <strain evidence="1 2">AN110305</strain>
    </source>
</reference>
<reference evidence="1 2" key="2">
    <citation type="submission" date="2019-09" db="EMBL/GenBank/DDBJ databases">
        <authorList>
            <person name="Jin C."/>
        </authorList>
    </citation>
    <scope>NUCLEOTIDE SEQUENCE [LARGE SCALE GENOMIC DNA]</scope>
    <source>
        <strain evidence="1 2">AN110305</strain>
    </source>
</reference>
<protein>
    <submittedName>
        <fullName evidence="1">Uncharacterized protein</fullName>
    </submittedName>
</protein>